<dbReference type="InterPro" id="IPR036412">
    <property type="entry name" value="HAD-like_sf"/>
</dbReference>
<dbReference type="InterPro" id="IPR008380">
    <property type="entry name" value="HAD-SF_hydro_IG_5-nucl"/>
</dbReference>
<keyword evidence="4" id="KW-0460">Magnesium</keyword>
<evidence type="ECO:0000256" key="3">
    <source>
        <dbReference type="ARBA" id="ARBA00022801"/>
    </source>
</evidence>
<organism evidence="6 7">
    <name type="scientific">Ridgeia piscesae</name>
    <name type="common">Tubeworm</name>
    <dbReference type="NCBI Taxonomy" id="27915"/>
    <lineage>
        <taxon>Eukaryota</taxon>
        <taxon>Metazoa</taxon>
        <taxon>Spiralia</taxon>
        <taxon>Lophotrochozoa</taxon>
        <taxon>Annelida</taxon>
        <taxon>Polychaeta</taxon>
        <taxon>Sedentaria</taxon>
        <taxon>Canalipalpata</taxon>
        <taxon>Sabellida</taxon>
        <taxon>Siboglinidae</taxon>
        <taxon>Ridgeia</taxon>
    </lineage>
</organism>
<dbReference type="GO" id="GO:0046037">
    <property type="term" value="P:GMP metabolic process"/>
    <property type="evidence" value="ECO:0007669"/>
    <property type="project" value="UniProtKB-ARBA"/>
</dbReference>
<protein>
    <recommendedName>
        <fullName evidence="8">Cytosolic purine 5'-nucleotidase</fullName>
    </recommendedName>
</protein>
<keyword evidence="2" id="KW-0479">Metal-binding</keyword>
<evidence type="ECO:0000256" key="5">
    <source>
        <dbReference type="SAM" id="MobiDB-lite"/>
    </source>
</evidence>
<evidence type="ECO:0000313" key="6">
    <source>
        <dbReference type="EMBL" id="KAK2180645.1"/>
    </source>
</evidence>
<dbReference type="Gene3D" id="3.40.50.1000">
    <property type="entry name" value="HAD superfamily/HAD-like"/>
    <property type="match status" value="1"/>
</dbReference>
<dbReference type="InterPro" id="IPR023214">
    <property type="entry name" value="HAD_sf"/>
</dbReference>
<comment type="similarity">
    <text evidence="1">Belongs to the 5'(3')-deoxyribonucleotidase family.</text>
</comment>
<keyword evidence="3" id="KW-0378">Hydrolase</keyword>
<evidence type="ECO:0008006" key="8">
    <source>
        <dbReference type="Google" id="ProtNLM"/>
    </source>
</evidence>
<dbReference type="GO" id="GO:0046872">
    <property type="term" value="F:metal ion binding"/>
    <property type="evidence" value="ECO:0007669"/>
    <property type="project" value="UniProtKB-KW"/>
</dbReference>
<dbReference type="PANTHER" id="PTHR12103:SF15">
    <property type="entry name" value="CYTOSOLIC PURINE 5'-NUCLEOTIDASE"/>
    <property type="match status" value="1"/>
</dbReference>
<feature type="compositionally biased region" description="Polar residues" evidence="5">
    <location>
        <begin position="368"/>
        <end position="378"/>
    </location>
</feature>
<comment type="caution">
    <text evidence="6">The sequence shown here is derived from an EMBL/GenBank/DDBJ whole genome shotgun (WGS) entry which is preliminary data.</text>
</comment>
<evidence type="ECO:0000256" key="4">
    <source>
        <dbReference type="ARBA" id="ARBA00022842"/>
    </source>
</evidence>
<gene>
    <name evidence="6" type="ORF">NP493_434g02053</name>
</gene>
<dbReference type="FunFam" id="3.40.50.1000:FF:000021">
    <property type="entry name" value="NT5C2 isoform 1"/>
    <property type="match status" value="1"/>
</dbReference>
<dbReference type="EMBL" id="JAODUO010000434">
    <property type="protein sequence ID" value="KAK2180645.1"/>
    <property type="molecule type" value="Genomic_DNA"/>
</dbReference>
<evidence type="ECO:0000256" key="1">
    <source>
        <dbReference type="ARBA" id="ARBA00009589"/>
    </source>
</evidence>
<proteinExistence type="inferred from homology"/>
<accession>A0AAD9L150</accession>
<dbReference type="GO" id="GO:0008253">
    <property type="term" value="F:5'-nucleotidase activity"/>
    <property type="evidence" value="ECO:0007669"/>
    <property type="project" value="TreeGrafter"/>
</dbReference>
<name>A0AAD9L150_RIDPI</name>
<feature type="region of interest" description="Disordered" evidence="5">
    <location>
        <begin position="348"/>
        <end position="378"/>
    </location>
</feature>
<reference evidence="6" key="1">
    <citation type="journal article" date="2023" name="Mol. Biol. Evol.">
        <title>Third-Generation Sequencing Reveals the Adaptive Role of the Epigenome in Three Deep-Sea Polychaetes.</title>
        <authorList>
            <person name="Perez M."/>
            <person name="Aroh O."/>
            <person name="Sun Y."/>
            <person name="Lan Y."/>
            <person name="Juniper S.K."/>
            <person name="Young C.R."/>
            <person name="Angers B."/>
            <person name="Qian P.Y."/>
        </authorList>
    </citation>
    <scope>NUCLEOTIDE SEQUENCE</scope>
    <source>
        <strain evidence="6">R07B-5</strain>
    </source>
</reference>
<sequence>MHYKSVFQDVRDAVDWVHQVSTLKKLTVERIDEFVMKDERLPILLERMQEHGAKTFLLTNSDYSYTSKIMAYLLDFPAKPGQQKRDWVTYFDYIVVDAKKPTFFREGTILRQVDRTTGAVKIGGHMGPLRKGQIYSGGSCDIFSQLIGAKGKDVLYVGDHIFGDILKSKKIQGWRTFLVVPELAQELHVWLSKEAQYKQLQQLDEALATLFRGLDSTSTEIPDASKINALVREVTHQLDMAYGMLGSLFRSGSRQTFFASQVMRYADLYSSNFLNLIYYPFSFLFKATPMLMPHELTVQGQTPEGPMEAPLAPRSRIFHDTDMDNKLIPKIDIIPPHLETSTLPHLRAETPPTITHHHDEDFSDDESGSNMSVDNLGS</sequence>
<dbReference type="AlphaFoldDB" id="A0AAD9L150"/>
<dbReference type="Pfam" id="PF05761">
    <property type="entry name" value="5_nucleotid"/>
    <property type="match status" value="1"/>
</dbReference>
<evidence type="ECO:0000256" key="2">
    <source>
        <dbReference type="ARBA" id="ARBA00022723"/>
    </source>
</evidence>
<dbReference type="PANTHER" id="PTHR12103">
    <property type="entry name" value="5'-NUCLEOTIDASE DOMAIN-CONTAINING"/>
    <property type="match status" value="1"/>
</dbReference>
<evidence type="ECO:0000313" key="7">
    <source>
        <dbReference type="Proteomes" id="UP001209878"/>
    </source>
</evidence>
<dbReference type="SUPFAM" id="SSF56784">
    <property type="entry name" value="HAD-like"/>
    <property type="match status" value="1"/>
</dbReference>
<dbReference type="Proteomes" id="UP001209878">
    <property type="component" value="Unassembled WGS sequence"/>
</dbReference>
<keyword evidence="7" id="KW-1185">Reference proteome</keyword>